<gene>
    <name evidence="1" type="ORF">ACFSMZ_12610</name>
</gene>
<dbReference type="Proteomes" id="UP001597373">
    <property type="component" value="Unassembled WGS sequence"/>
</dbReference>
<proteinExistence type="predicted"/>
<comment type="caution">
    <text evidence="1">The sequence shown here is derived from an EMBL/GenBank/DDBJ whole genome shotgun (WGS) entry which is preliminary data.</text>
</comment>
<sequence>MAFCRLERETGAAIWVNPLHVVSLEAAGESGDATRITLAASGDRPSCVTVKGSPESVLAAIDGALEKHPRKNPEEIIAFIRRMVEEHSK</sequence>
<reference evidence="2" key="1">
    <citation type="journal article" date="2019" name="Int. J. Syst. Evol. Microbiol.">
        <title>The Global Catalogue of Microorganisms (GCM) 10K type strain sequencing project: providing services to taxonomists for standard genome sequencing and annotation.</title>
        <authorList>
            <consortium name="The Broad Institute Genomics Platform"/>
            <consortium name="The Broad Institute Genome Sequencing Center for Infectious Disease"/>
            <person name="Wu L."/>
            <person name="Ma J."/>
        </authorList>
    </citation>
    <scope>NUCLEOTIDE SEQUENCE [LARGE SCALE GENOMIC DNA]</scope>
    <source>
        <strain evidence="2">KCTC 23707</strain>
    </source>
</reference>
<protein>
    <submittedName>
        <fullName evidence="1">Uncharacterized protein</fullName>
    </submittedName>
</protein>
<name>A0ABW5DJB4_9HYPH</name>
<dbReference type="EMBL" id="JBHUIR010000048">
    <property type="protein sequence ID" value="MFD2260598.1"/>
    <property type="molecule type" value="Genomic_DNA"/>
</dbReference>
<dbReference type="RefSeq" id="WP_345098030.1">
    <property type="nucleotide sequence ID" value="NZ_BAABGS010000011.1"/>
</dbReference>
<evidence type="ECO:0000313" key="1">
    <source>
        <dbReference type="EMBL" id="MFD2260598.1"/>
    </source>
</evidence>
<evidence type="ECO:0000313" key="2">
    <source>
        <dbReference type="Proteomes" id="UP001597373"/>
    </source>
</evidence>
<organism evidence="1 2">
    <name type="scientific">Chelativorans composti</name>
    <dbReference type="NCBI Taxonomy" id="768533"/>
    <lineage>
        <taxon>Bacteria</taxon>
        <taxon>Pseudomonadati</taxon>
        <taxon>Pseudomonadota</taxon>
        <taxon>Alphaproteobacteria</taxon>
        <taxon>Hyphomicrobiales</taxon>
        <taxon>Phyllobacteriaceae</taxon>
        <taxon>Chelativorans</taxon>
    </lineage>
</organism>
<accession>A0ABW5DJB4</accession>
<keyword evidence="2" id="KW-1185">Reference proteome</keyword>